<protein>
    <submittedName>
        <fullName evidence="1">Uncharacterized protein</fullName>
    </submittedName>
</protein>
<organism evidence="1 2">
    <name type="scientific">Rhabdobacter roseus</name>
    <dbReference type="NCBI Taxonomy" id="1655419"/>
    <lineage>
        <taxon>Bacteria</taxon>
        <taxon>Pseudomonadati</taxon>
        <taxon>Bacteroidota</taxon>
        <taxon>Cytophagia</taxon>
        <taxon>Cytophagales</taxon>
        <taxon>Cytophagaceae</taxon>
        <taxon>Rhabdobacter</taxon>
    </lineage>
</organism>
<reference evidence="1 2" key="1">
    <citation type="submission" date="2020-08" db="EMBL/GenBank/DDBJ databases">
        <title>Genomic Encyclopedia of Type Strains, Phase IV (KMG-IV): sequencing the most valuable type-strain genomes for metagenomic binning, comparative biology and taxonomic classification.</title>
        <authorList>
            <person name="Goeker M."/>
        </authorList>
    </citation>
    <scope>NUCLEOTIDE SEQUENCE [LARGE SCALE GENOMIC DNA]</scope>
    <source>
        <strain evidence="1 2">DSM 105074</strain>
    </source>
</reference>
<dbReference type="RefSeq" id="WP_221307563.1">
    <property type="nucleotide sequence ID" value="NZ_JACHGF010000017.1"/>
</dbReference>
<gene>
    <name evidence="1" type="ORF">HNQ92_005573</name>
</gene>
<dbReference type="Proteomes" id="UP000557307">
    <property type="component" value="Unassembled WGS sequence"/>
</dbReference>
<keyword evidence="2" id="KW-1185">Reference proteome</keyword>
<proteinExistence type="predicted"/>
<name>A0A840U5Q9_9BACT</name>
<dbReference type="AlphaFoldDB" id="A0A840U5Q9"/>
<comment type="caution">
    <text evidence="1">The sequence shown here is derived from an EMBL/GenBank/DDBJ whole genome shotgun (WGS) entry which is preliminary data.</text>
</comment>
<accession>A0A840U5Q9</accession>
<evidence type="ECO:0000313" key="1">
    <source>
        <dbReference type="EMBL" id="MBB5287410.1"/>
    </source>
</evidence>
<sequence>MEAITGQIPETLLYEAFGGRKYYRRGYRQVLLGLKNESEVMGSSVFQSLIVSALISSYRRFATVRRSPVV</sequence>
<dbReference type="EMBL" id="JACHGF010000017">
    <property type="protein sequence ID" value="MBB5287410.1"/>
    <property type="molecule type" value="Genomic_DNA"/>
</dbReference>
<evidence type="ECO:0000313" key="2">
    <source>
        <dbReference type="Proteomes" id="UP000557307"/>
    </source>
</evidence>